<evidence type="ECO:0000313" key="1">
    <source>
        <dbReference type="EMBL" id="KAG5590973.1"/>
    </source>
</evidence>
<dbReference type="EMBL" id="JACXVP010000008">
    <property type="protein sequence ID" value="KAG5590973.1"/>
    <property type="molecule type" value="Genomic_DNA"/>
</dbReference>
<protein>
    <submittedName>
        <fullName evidence="1">Uncharacterized protein</fullName>
    </submittedName>
</protein>
<reference evidence="1 2" key="1">
    <citation type="submission" date="2020-09" db="EMBL/GenBank/DDBJ databases">
        <title>De no assembly of potato wild relative species, Solanum commersonii.</title>
        <authorList>
            <person name="Cho K."/>
        </authorList>
    </citation>
    <scope>NUCLEOTIDE SEQUENCE [LARGE SCALE GENOMIC DNA]</scope>
    <source>
        <strain evidence="1">LZ3.2</strain>
        <tissue evidence="1">Leaf</tissue>
    </source>
</reference>
<gene>
    <name evidence="1" type="ORF">H5410_041487</name>
</gene>
<comment type="caution">
    <text evidence="1">The sequence shown here is derived from an EMBL/GenBank/DDBJ whole genome shotgun (WGS) entry which is preliminary data.</text>
</comment>
<evidence type="ECO:0000313" key="2">
    <source>
        <dbReference type="Proteomes" id="UP000824120"/>
    </source>
</evidence>
<proteinExistence type="predicted"/>
<sequence length="96" mass="10906">MVKFKVFEVLLEAWTLRRKMEQKGLKKQDMKVCESPSPTWRVAELTCTTLCSSTRSLEGSGSKDEKRSSRGFCGDLKKGVHLPQVRSESSLFFFVA</sequence>
<name>A0A9J5XT31_SOLCO</name>
<keyword evidence="2" id="KW-1185">Reference proteome</keyword>
<dbReference type="Proteomes" id="UP000824120">
    <property type="component" value="Chromosome 8"/>
</dbReference>
<dbReference type="AlphaFoldDB" id="A0A9J5XT31"/>
<accession>A0A9J5XT31</accession>
<organism evidence="1 2">
    <name type="scientific">Solanum commersonii</name>
    <name type="common">Commerson's wild potato</name>
    <name type="synonym">Commerson's nightshade</name>
    <dbReference type="NCBI Taxonomy" id="4109"/>
    <lineage>
        <taxon>Eukaryota</taxon>
        <taxon>Viridiplantae</taxon>
        <taxon>Streptophyta</taxon>
        <taxon>Embryophyta</taxon>
        <taxon>Tracheophyta</taxon>
        <taxon>Spermatophyta</taxon>
        <taxon>Magnoliopsida</taxon>
        <taxon>eudicotyledons</taxon>
        <taxon>Gunneridae</taxon>
        <taxon>Pentapetalae</taxon>
        <taxon>asterids</taxon>
        <taxon>lamiids</taxon>
        <taxon>Solanales</taxon>
        <taxon>Solanaceae</taxon>
        <taxon>Solanoideae</taxon>
        <taxon>Solaneae</taxon>
        <taxon>Solanum</taxon>
    </lineage>
</organism>